<sequence>MNIEITSPSGQRLLSYLSGHYENSDIAKELLQSEGVEFDNLHRLIEETLNQNFVDTATWALERWENELAIPVDRNKPILERRSVVKSKIRGSGPATIELLKTVAQSYERGAIDVIDTVGEYSFEIRFIDTLGVPPNLHDMKAAIEEVKPAHLDVRYAFRYLTVAEVEGMTLQQLENTTLDKFAWG</sequence>
<comment type="caution">
    <text evidence="1">The sequence shown here is derived from an EMBL/GenBank/DDBJ whole genome shotgun (WGS) entry which is preliminary data.</text>
</comment>
<dbReference type="RefSeq" id="WP_036681894.1">
    <property type="nucleotide sequence ID" value="NZ_JNVM01000010.1"/>
</dbReference>
<dbReference type="AlphaFoldDB" id="A0A081P4G4"/>
<organism evidence="1 2">
    <name type="scientific">Paenibacillus tyrfis</name>
    <dbReference type="NCBI Taxonomy" id="1501230"/>
    <lineage>
        <taxon>Bacteria</taxon>
        <taxon>Bacillati</taxon>
        <taxon>Bacillota</taxon>
        <taxon>Bacilli</taxon>
        <taxon>Bacillales</taxon>
        <taxon>Paenibacillaceae</taxon>
        <taxon>Paenibacillus</taxon>
    </lineage>
</organism>
<dbReference type="OrthoDB" id="1629754at2"/>
<dbReference type="InterPro" id="IPR018755">
    <property type="entry name" value="Phage_Mu_Gp48"/>
</dbReference>
<dbReference type="Proteomes" id="UP000028123">
    <property type="component" value="Unassembled WGS sequence"/>
</dbReference>
<gene>
    <name evidence="1" type="ORF">ET33_02380</name>
</gene>
<keyword evidence="2" id="KW-1185">Reference proteome</keyword>
<dbReference type="eggNOG" id="COG3778">
    <property type="taxonomic scope" value="Bacteria"/>
</dbReference>
<protein>
    <submittedName>
        <fullName evidence="1">Phage portal protein</fullName>
    </submittedName>
</protein>
<accession>A0A081P4G4</accession>
<evidence type="ECO:0000313" key="1">
    <source>
        <dbReference type="EMBL" id="KEQ25587.1"/>
    </source>
</evidence>
<dbReference type="Pfam" id="PF10076">
    <property type="entry name" value="Phage_Mu_Gp48"/>
    <property type="match status" value="1"/>
</dbReference>
<name>A0A081P4G4_9BACL</name>
<proteinExistence type="predicted"/>
<dbReference type="EMBL" id="JNVM01000010">
    <property type="protein sequence ID" value="KEQ25587.1"/>
    <property type="molecule type" value="Genomic_DNA"/>
</dbReference>
<reference evidence="1 2" key="1">
    <citation type="submission" date="2014-06" db="EMBL/GenBank/DDBJ databases">
        <title>Draft genome sequence of Paenibacillus sp. MSt1.</title>
        <authorList>
            <person name="Aw Y.K."/>
            <person name="Ong K.S."/>
            <person name="Gan H.M."/>
            <person name="Lee S.M."/>
        </authorList>
    </citation>
    <scope>NUCLEOTIDE SEQUENCE [LARGE SCALE GENOMIC DNA]</scope>
    <source>
        <strain evidence="1 2">MSt1</strain>
    </source>
</reference>
<evidence type="ECO:0000313" key="2">
    <source>
        <dbReference type="Proteomes" id="UP000028123"/>
    </source>
</evidence>